<dbReference type="SUPFAM" id="SSF50346">
    <property type="entry name" value="PRC-barrel domain"/>
    <property type="match status" value="1"/>
</dbReference>
<evidence type="ECO:0000256" key="4">
    <source>
        <dbReference type="ARBA" id="ARBA00023054"/>
    </source>
</evidence>
<protein>
    <recommendedName>
        <fullName evidence="8">CKK domain-containing protein</fullName>
    </recommendedName>
</protein>
<sequence length="279" mass="31785">MHLDWLKAEEERQKKEDERLRREFIKQEYLRKKQLKLMKDMDSVIKPRPTSLKLKKARPKSFREDRSNTPVRSSPASCLSLASLNTAHADSVHSGRKTPRSESVDGFMSPSCSVNRNGEKDWENDSTTSSVASATEYTGPKLYKEPSAKSNKHIIQNAIAHCCLAGKVNENQKNKILTEMENSEANNFLILFRDAGCQFRSLYTYSPETEEIIKLAGIGPKNIGKKMIEGLYKYNSDRKQFSRIPAKALSACVDAIIIHGYLWQYKRPNTPKKLTPTRS</sequence>
<dbReference type="PROSITE" id="PS51508">
    <property type="entry name" value="CKK"/>
    <property type="match status" value="1"/>
</dbReference>
<dbReference type="InterPro" id="IPR014797">
    <property type="entry name" value="CKK_CAMSAP"/>
</dbReference>
<evidence type="ECO:0000256" key="2">
    <source>
        <dbReference type="ARBA" id="ARBA00022490"/>
    </source>
</evidence>
<dbReference type="SMART" id="SM01051">
    <property type="entry name" value="CAMSAP_CKK"/>
    <property type="match status" value="1"/>
</dbReference>
<dbReference type="STRING" id="75743.A0A401NQK7"/>
<dbReference type="Pfam" id="PF08683">
    <property type="entry name" value="CAMSAP_CKK"/>
    <property type="match status" value="1"/>
</dbReference>
<dbReference type="EMBL" id="BFAA01002640">
    <property type="protein sequence ID" value="GCB63156.1"/>
    <property type="molecule type" value="Genomic_DNA"/>
</dbReference>
<dbReference type="GO" id="GO:0007026">
    <property type="term" value="P:negative regulation of microtubule depolymerization"/>
    <property type="evidence" value="ECO:0007669"/>
    <property type="project" value="TreeGrafter"/>
</dbReference>
<keyword evidence="3 6" id="KW-0493">Microtubule</keyword>
<evidence type="ECO:0000313" key="10">
    <source>
        <dbReference type="Proteomes" id="UP000288216"/>
    </source>
</evidence>
<dbReference type="GO" id="GO:0036449">
    <property type="term" value="C:microtubule minus-end"/>
    <property type="evidence" value="ECO:0007669"/>
    <property type="project" value="TreeGrafter"/>
</dbReference>
<dbReference type="FunFam" id="3.10.20.360:FF:000001">
    <property type="entry name" value="Calmodulin-regulated spectrin-associated protein 3 isoform 2"/>
    <property type="match status" value="1"/>
</dbReference>
<dbReference type="InterPro" id="IPR011033">
    <property type="entry name" value="PRC_barrel-like_sf"/>
</dbReference>
<keyword evidence="2" id="KW-0963">Cytoplasm</keyword>
<dbReference type="PANTHER" id="PTHR21595:SF1">
    <property type="entry name" value="CALMODULIN-REGULATED SPECTRIN-ASSOCIATED PROTEIN 2"/>
    <property type="match status" value="1"/>
</dbReference>
<keyword evidence="4" id="KW-0175">Coiled coil</keyword>
<evidence type="ECO:0000256" key="5">
    <source>
        <dbReference type="ARBA" id="ARBA00023212"/>
    </source>
</evidence>
<dbReference type="Proteomes" id="UP000288216">
    <property type="component" value="Unassembled WGS sequence"/>
</dbReference>
<dbReference type="OrthoDB" id="2125658at2759"/>
<feature type="compositionally biased region" description="Low complexity" evidence="7">
    <location>
        <begin position="73"/>
        <end position="84"/>
    </location>
</feature>
<keyword evidence="10" id="KW-1185">Reference proteome</keyword>
<dbReference type="InterPro" id="IPR038209">
    <property type="entry name" value="CKK_dom_sf"/>
</dbReference>
<evidence type="ECO:0000313" key="9">
    <source>
        <dbReference type="EMBL" id="GCB63156.1"/>
    </source>
</evidence>
<feature type="region of interest" description="Disordered" evidence="7">
    <location>
        <begin position="40"/>
        <end position="131"/>
    </location>
</feature>
<dbReference type="Gene3D" id="3.10.20.360">
    <property type="entry name" value="CKK domain"/>
    <property type="match status" value="1"/>
</dbReference>
<dbReference type="PANTHER" id="PTHR21595">
    <property type="entry name" value="PATRONIN"/>
    <property type="match status" value="1"/>
</dbReference>
<dbReference type="GO" id="GO:0005516">
    <property type="term" value="F:calmodulin binding"/>
    <property type="evidence" value="ECO:0007669"/>
    <property type="project" value="InterPro"/>
</dbReference>
<feature type="domain" description="CKK" evidence="8">
    <location>
        <begin position="139"/>
        <end position="273"/>
    </location>
</feature>
<evidence type="ECO:0000256" key="3">
    <source>
        <dbReference type="ARBA" id="ARBA00022701"/>
    </source>
</evidence>
<accession>A0A401NQK7</accession>
<keyword evidence="5" id="KW-0206">Cytoskeleton</keyword>
<comment type="caution">
    <text evidence="9">The sequence shown here is derived from an EMBL/GenBank/DDBJ whole genome shotgun (WGS) entry which is preliminary data.</text>
</comment>
<dbReference type="GO" id="GO:0031122">
    <property type="term" value="P:cytoplasmic microtubule organization"/>
    <property type="evidence" value="ECO:0007669"/>
    <property type="project" value="TreeGrafter"/>
</dbReference>
<dbReference type="GO" id="GO:0051011">
    <property type="term" value="F:microtubule minus-end binding"/>
    <property type="evidence" value="ECO:0007669"/>
    <property type="project" value="TreeGrafter"/>
</dbReference>
<comment type="domain">
    <text evidence="6">The CKK domain binds microtubules.</text>
</comment>
<evidence type="ECO:0000256" key="6">
    <source>
        <dbReference type="PROSITE-ProRule" id="PRU00841"/>
    </source>
</evidence>
<dbReference type="AlphaFoldDB" id="A0A401NQK7"/>
<evidence type="ECO:0000259" key="8">
    <source>
        <dbReference type="PROSITE" id="PS51508"/>
    </source>
</evidence>
<reference evidence="9 10" key="1">
    <citation type="journal article" date="2018" name="Nat. Ecol. Evol.">
        <title>Shark genomes provide insights into elasmobranch evolution and the origin of vertebrates.</title>
        <authorList>
            <person name="Hara Y"/>
            <person name="Yamaguchi K"/>
            <person name="Onimaru K"/>
            <person name="Kadota M"/>
            <person name="Koyanagi M"/>
            <person name="Keeley SD"/>
            <person name="Tatsumi K"/>
            <person name="Tanaka K"/>
            <person name="Motone F"/>
            <person name="Kageyama Y"/>
            <person name="Nozu R"/>
            <person name="Adachi N"/>
            <person name="Nishimura O"/>
            <person name="Nakagawa R"/>
            <person name="Tanegashima C"/>
            <person name="Kiyatake I"/>
            <person name="Matsumoto R"/>
            <person name="Murakumo K"/>
            <person name="Nishida K"/>
            <person name="Terakita A"/>
            <person name="Kuratani S"/>
            <person name="Sato K"/>
            <person name="Hyodo S Kuraku.S."/>
        </authorList>
    </citation>
    <scope>NUCLEOTIDE SEQUENCE [LARGE SCALE GENOMIC DNA]</scope>
</reference>
<gene>
    <name evidence="9" type="ORF">scyTo_0007352</name>
</gene>
<comment type="subcellular location">
    <subcellularLocation>
        <location evidence="1">Cytoplasm</location>
        <location evidence="1">Cytoskeleton</location>
    </subcellularLocation>
</comment>
<name>A0A401NQK7_SCYTO</name>
<comment type="similarity">
    <text evidence="6">Belongs to the CAMSAP1 family.</text>
</comment>
<evidence type="ECO:0000256" key="7">
    <source>
        <dbReference type="SAM" id="MobiDB-lite"/>
    </source>
</evidence>
<proteinExistence type="inferred from homology"/>
<evidence type="ECO:0000256" key="1">
    <source>
        <dbReference type="ARBA" id="ARBA00004245"/>
    </source>
</evidence>
<dbReference type="InterPro" id="IPR032940">
    <property type="entry name" value="CAMSAP"/>
</dbReference>
<organism evidence="9 10">
    <name type="scientific">Scyliorhinus torazame</name>
    <name type="common">Cloudy catshark</name>
    <name type="synonym">Catulus torazame</name>
    <dbReference type="NCBI Taxonomy" id="75743"/>
    <lineage>
        <taxon>Eukaryota</taxon>
        <taxon>Metazoa</taxon>
        <taxon>Chordata</taxon>
        <taxon>Craniata</taxon>
        <taxon>Vertebrata</taxon>
        <taxon>Chondrichthyes</taxon>
        <taxon>Elasmobranchii</taxon>
        <taxon>Galeomorphii</taxon>
        <taxon>Galeoidea</taxon>
        <taxon>Carcharhiniformes</taxon>
        <taxon>Scyliorhinidae</taxon>
        <taxon>Scyliorhinus</taxon>
    </lineage>
</organism>